<evidence type="ECO:0000313" key="5">
    <source>
        <dbReference type="Proteomes" id="UP000586704"/>
    </source>
</evidence>
<proteinExistence type="predicted"/>
<dbReference type="OrthoDB" id="436262at2759"/>
<name>A0A7L4MSY6_9AVES</name>
<evidence type="ECO:0000313" key="4">
    <source>
        <dbReference type="EMBL" id="NXY80903.1"/>
    </source>
</evidence>
<dbReference type="InterPro" id="IPR024324">
    <property type="entry name" value="Condensin_cplx_su1_N"/>
</dbReference>
<feature type="domain" description="Condensin complex subunit 1 N-terminal" evidence="3">
    <location>
        <begin position="76"/>
        <end position="237"/>
    </location>
</feature>
<dbReference type="GO" id="GO:0000796">
    <property type="term" value="C:condensin complex"/>
    <property type="evidence" value="ECO:0007669"/>
    <property type="project" value="TreeGrafter"/>
</dbReference>
<dbReference type="SUPFAM" id="SSF48371">
    <property type="entry name" value="ARM repeat"/>
    <property type="match status" value="1"/>
</dbReference>
<dbReference type="GO" id="GO:0007076">
    <property type="term" value="P:mitotic chromosome condensation"/>
    <property type="evidence" value="ECO:0007669"/>
    <property type="project" value="InterPro"/>
</dbReference>
<gene>
    <name evidence="4" type="primary">Ncapd2</name>
    <name evidence="4" type="ORF">CEYCYA_R10455</name>
</gene>
<dbReference type="GO" id="GO:0010032">
    <property type="term" value="P:meiotic chromosome condensation"/>
    <property type="evidence" value="ECO:0007669"/>
    <property type="project" value="TreeGrafter"/>
</dbReference>
<dbReference type="GO" id="GO:0042393">
    <property type="term" value="F:histone binding"/>
    <property type="evidence" value="ECO:0007669"/>
    <property type="project" value="TreeGrafter"/>
</dbReference>
<dbReference type="Pfam" id="PF12922">
    <property type="entry name" value="Cnd1_N"/>
    <property type="match status" value="1"/>
</dbReference>
<dbReference type="InterPro" id="IPR026971">
    <property type="entry name" value="CND1/NCAPD3"/>
</dbReference>
<sequence>MAAASCDFHLPLVPADLLRDSGPGRYVVQEVLLPRELLPAVAAFRAAFRARGALTVLQHFDPIYSLIHHFPTVGTALKEDTLELMMQVVSHHSNELSGILDDSGLSPADRAAHLNALKMNCYLLAGLVDAFEMEAYKNSLEVDPGGKKKNRSKASGSLWEEERESLLRLLTQLLQLDLRRLWGALVVEEDFVSLVTGTCYRIVENPSINLQKYRATREAVTHLLAAALTHYDHMFNATLKITQMLQHFEHVAPVFAQAVSVWATEYGLKSLVAELLREIGRKCPQDLARDAARVKGYATFIAELAEHIPALVLSNLSVLLHHLDGESYMMRNAILAAMAEVLVQVLNGDQLEEAARGTRDQFLSMLQAHVCDINSFVRSRVLQLFTRVVQCKALPLTQFQPVVSLAVGRLKDKSVVVVKNAIQLLAAFLSNNPFSSKLSCTDLSEPLKKEIQKLQEMRQCSRSTTAPVITREEEWEAMLPEVRAATQQLFQAQEEEEEVLEMEETVESTLKQITGLLRKLNYRRAACLTHKALHCFQGKEPFNGPVEENKEATILSILKRLYIGSYPSENSEDPPNGSSSPETEEVGPEEQPQTELVKQEMLVQYLQDAYNFSAKITEALTLISKMLYENCVSVVQEAIEFFVTVQQFGVPQALLGVRRMLPLVWSKEAGIKEAVLSAYRRLYLSPSGDTERARAQSMVQSLSLIMMDASLGTIQCLEEIISEFVQKDEIKPAVIQLLWERFTEKAQCTSLERRAAVILLGMMAQGKPEIIGSNLDVLVRVGLAEKVCEDYHLAQEVCSAISKLATSPK</sequence>
<dbReference type="Proteomes" id="UP000586704">
    <property type="component" value="Unassembled WGS sequence"/>
</dbReference>
<dbReference type="Gene3D" id="1.25.10.10">
    <property type="entry name" value="Leucine-rich Repeat Variant"/>
    <property type="match status" value="1"/>
</dbReference>
<evidence type="ECO:0000256" key="1">
    <source>
        <dbReference type="ARBA" id="ARBA00023067"/>
    </source>
</evidence>
<dbReference type="GO" id="GO:0000779">
    <property type="term" value="C:condensed chromosome, centromeric region"/>
    <property type="evidence" value="ECO:0007669"/>
    <property type="project" value="TreeGrafter"/>
</dbReference>
<dbReference type="InterPro" id="IPR016024">
    <property type="entry name" value="ARM-type_fold"/>
</dbReference>
<accession>A0A7L4MSY6</accession>
<organism evidence="4 5">
    <name type="scientific">Ceyx cyanopectus</name>
    <name type="common">Indigo-banded kingfisher</name>
    <dbReference type="NCBI Taxonomy" id="390723"/>
    <lineage>
        <taxon>Eukaryota</taxon>
        <taxon>Metazoa</taxon>
        <taxon>Chordata</taxon>
        <taxon>Craniata</taxon>
        <taxon>Vertebrata</taxon>
        <taxon>Euteleostomi</taxon>
        <taxon>Archelosauria</taxon>
        <taxon>Archosauria</taxon>
        <taxon>Dinosauria</taxon>
        <taxon>Saurischia</taxon>
        <taxon>Theropoda</taxon>
        <taxon>Coelurosauria</taxon>
        <taxon>Aves</taxon>
        <taxon>Neognathae</taxon>
        <taxon>Neoaves</taxon>
        <taxon>Telluraves</taxon>
        <taxon>Coraciimorphae</taxon>
        <taxon>Coraciiformes</taxon>
        <taxon>Alcedinidae</taxon>
        <taxon>Ceyx</taxon>
    </lineage>
</organism>
<dbReference type="InterPro" id="IPR011989">
    <property type="entry name" value="ARM-like"/>
</dbReference>
<protein>
    <submittedName>
        <fullName evidence="4">CND1 protein</fullName>
    </submittedName>
</protein>
<dbReference type="AlphaFoldDB" id="A0A7L4MSY6"/>
<feature type="region of interest" description="Disordered" evidence="2">
    <location>
        <begin position="568"/>
        <end position="593"/>
    </location>
</feature>
<evidence type="ECO:0000256" key="2">
    <source>
        <dbReference type="SAM" id="MobiDB-lite"/>
    </source>
</evidence>
<feature type="non-terminal residue" evidence="4">
    <location>
        <position position="809"/>
    </location>
</feature>
<dbReference type="EMBL" id="VYZU01000905">
    <property type="protein sequence ID" value="NXY80903.1"/>
    <property type="molecule type" value="Genomic_DNA"/>
</dbReference>
<dbReference type="PANTHER" id="PTHR14222">
    <property type="entry name" value="CONDENSIN"/>
    <property type="match status" value="1"/>
</dbReference>
<reference evidence="4 5" key="1">
    <citation type="submission" date="2020-02" db="EMBL/GenBank/DDBJ databases">
        <title>Bird 10,000 Genomes (B10K) Project - Family phase.</title>
        <authorList>
            <person name="Zhang G."/>
        </authorList>
    </citation>
    <scope>NUCLEOTIDE SEQUENCE [LARGE SCALE GENOMIC DNA]</scope>
    <source>
        <strain evidence="4">B10K-DU-013-51</strain>
        <tissue evidence="4">Mixed tissue sample</tissue>
    </source>
</reference>
<keyword evidence="1" id="KW-0226">DNA condensation</keyword>
<dbReference type="PANTHER" id="PTHR14222:SF2">
    <property type="entry name" value="CONDENSIN COMPLEX SUBUNIT 1"/>
    <property type="match status" value="1"/>
</dbReference>
<comment type="caution">
    <text evidence="4">The sequence shown here is derived from an EMBL/GenBank/DDBJ whole genome shotgun (WGS) entry which is preliminary data.</text>
</comment>
<keyword evidence="5" id="KW-1185">Reference proteome</keyword>
<evidence type="ECO:0000259" key="3">
    <source>
        <dbReference type="Pfam" id="PF12922"/>
    </source>
</evidence>
<feature type="non-terminal residue" evidence="4">
    <location>
        <position position="1"/>
    </location>
</feature>